<dbReference type="Pfam" id="PF06022">
    <property type="entry name" value="Cir_Bir_Yir"/>
    <property type="match status" value="1"/>
</dbReference>
<sequence>MNKDLCDIIKGLDDLIKVKRNEEGIEIIRDMIFDDYCPTNNAAKKRQEGQGGKCIGYSETVISAFIYLQETFKSNDSPEKLEKDKLAQYAILWLCYKINQQPKVNAGINDIYNNFTEYDYWNNNYHNYVEQIKKMMDTNIEDILKFYNAFEILCKMYTEFDDDTKNCTNCSQYAEKFVKTYKELNENSNHTDGSSYSQLLHTLSSDYDNLKNCCNKKKGKSCDFPPLPPIKPTKKSAQYSLESSGLTSMQSSEVTSQNSSIASKLIPVLSIFVAIPIFLGISYK</sequence>
<evidence type="ECO:0000256" key="1">
    <source>
        <dbReference type="SAM" id="Phobius"/>
    </source>
</evidence>
<dbReference type="EMBL" id="FMIL01000071">
    <property type="protein sequence ID" value="SCL83860.1"/>
    <property type="molecule type" value="Genomic_DNA"/>
</dbReference>
<dbReference type="NCBIfam" id="TIGR01590">
    <property type="entry name" value="yir-bir-cir_Pla"/>
    <property type="match status" value="1"/>
</dbReference>
<feature type="transmembrane region" description="Helical" evidence="1">
    <location>
        <begin position="265"/>
        <end position="283"/>
    </location>
</feature>
<keyword evidence="1" id="KW-0472">Membrane</keyword>
<keyword evidence="1" id="KW-0812">Transmembrane</keyword>
<reference evidence="2" key="1">
    <citation type="submission" date="2016-08" db="EMBL/GenBank/DDBJ databases">
        <authorList>
            <consortium name="Pathogen Informatics"/>
        </authorList>
    </citation>
    <scope>NUCLEOTIDE SEQUENCE</scope>
    <source>
        <strain evidence="2">AJ</strain>
    </source>
</reference>
<name>A0A1C6WBJ8_PLACU</name>
<proteinExistence type="predicted"/>
<organism evidence="2">
    <name type="scientific">Plasmodium chabaudi chabaudi</name>
    <dbReference type="NCBI Taxonomy" id="31271"/>
    <lineage>
        <taxon>Eukaryota</taxon>
        <taxon>Sar</taxon>
        <taxon>Alveolata</taxon>
        <taxon>Apicomplexa</taxon>
        <taxon>Aconoidasida</taxon>
        <taxon>Haemosporida</taxon>
        <taxon>Plasmodiidae</taxon>
        <taxon>Plasmodium</taxon>
        <taxon>Plasmodium (Vinckeia)</taxon>
    </lineage>
</organism>
<dbReference type="AlphaFoldDB" id="A0A1C6WBJ8"/>
<feature type="non-terminal residue" evidence="2">
    <location>
        <position position="284"/>
    </location>
</feature>
<keyword evidence="1" id="KW-1133">Transmembrane helix</keyword>
<accession>A0A1C6WBJ8</accession>
<dbReference type="Proteomes" id="UP000507163">
    <property type="component" value="Unassembled WGS sequence"/>
</dbReference>
<gene>
    <name evidence="2" type="ORF">PCHAJ_000495300</name>
</gene>
<protein>
    <submittedName>
        <fullName evidence="2">CIR protein</fullName>
    </submittedName>
</protein>
<dbReference type="InterPro" id="IPR006477">
    <property type="entry name" value="Yir_bir_cir"/>
</dbReference>
<evidence type="ECO:0000313" key="2">
    <source>
        <dbReference type="EMBL" id="SCL83860.1"/>
    </source>
</evidence>